<evidence type="ECO:0000313" key="8">
    <source>
        <dbReference type="EMBL" id="KAK9510755.1"/>
    </source>
</evidence>
<evidence type="ECO:0000256" key="5">
    <source>
        <dbReference type="ARBA" id="ARBA00022801"/>
    </source>
</evidence>
<feature type="signal peptide" evidence="7">
    <location>
        <begin position="1"/>
        <end position="16"/>
    </location>
</feature>
<comment type="similarity">
    <text evidence="1 7">Belongs to the peptidase S10 family.</text>
</comment>
<dbReference type="Gene3D" id="3.40.50.1820">
    <property type="entry name" value="alpha/beta hydrolase"/>
    <property type="match status" value="1"/>
</dbReference>
<dbReference type="SUPFAM" id="SSF53474">
    <property type="entry name" value="alpha/beta-Hydrolases"/>
    <property type="match status" value="1"/>
</dbReference>
<evidence type="ECO:0000256" key="6">
    <source>
        <dbReference type="ARBA" id="ARBA00023180"/>
    </source>
</evidence>
<evidence type="ECO:0000256" key="2">
    <source>
        <dbReference type="ARBA" id="ARBA00022645"/>
    </source>
</evidence>
<sequence>MCSSLVLILALGAVLAEQQPVDNEVNTEVIENNDELFRKIYPTWIPTPSDTRDDLAKVLLLTDYVNKGDIEKARELSKVNLGPLKSFAGYLGVEPKHNSHLFFWFFPAQDGNAKAPLILWLQGGPGATSLFGMFTEIGPYTVQNDRLELMPNSWNQNYSLLFIDNPVGTGFSFTDAEDGYATSQKQIADQLYKALIQFFTIFPEQQDPPFYIAGESYAGKHIPSLAYEIDRRNPSSDLWINLKGNSIFINYFHVTL</sequence>
<keyword evidence="5 7" id="KW-0378">Hydrolase</keyword>
<feature type="chain" id="PRO_5043102107" description="Carboxypeptidase" evidence="7">
    <location>
        <begin position="17"/>
        <end position="256"/>
    </location>
</feature>
<keyword evidence="6" id="KW-0325">Glycoprotein</keyword>
<evidence type="ECO:0000256" key="7">
    <source>
        <dbReference type="RuleBase" id="RU361156"/>
    </source>
</evidence>
<dbReference type="PANTHER" id="PTHR11802">
    <property type="entry name" value="SERINE PROTEASE FAMILY S10 SERINE CARBOXYPEPTIDASE"/>
    <property type="match status" value="1"/>
</dbReference>
<dbReference type="PROSITE" id="PS00131">
    <property type="entry name" value="CARBOXYPEPT_SER_SER"/>
    <property type="match status" value="1"/>
</dbReference>
<organism evidence="8 9">
    <name type="scientific">Rhynocoris fuscipes</name>
    <dbReference type="NCBI Taxonomy" id="488301"/>
    <lineage>
        <taxon>Eukaryota</taxon>
        <taxon>Metazoa</taxon>
        <taxon>Ecdysozoa</taxon>
        <taxon>Arthropoda</taxon>
        <taxon>Hexapoda</taxon>
        <taxon>Insecta</taxon>
        <taxon>Pterygota</taxon>
        <taxon>Neoptera</taxon>
        <taxon>Paraneoptera</taxon>
        <taxon>Hemiptera</taxon>
        <taxon>Heteroptera</taxon>
        <taxon>Panheteroptera</taxon>
        <taxon>Cimicomorpha</taxon>
        <taxon>Reduviidae</taxon>
        <taxon>Harpactorinae</taxon>
        <taxon>Harpactorini</taxon>
        <taxon>Rhynocoris</taxon>
    </lineage>
</organism>
<keyword evidence="4 7" id="KW-0732">Signal</keyword>
<reference evidence="8 9" key="1">
    <citation type="submission" date="2022-12" db="EMBL/GenBank/DDBJ databases">
        <title>Chromosome-level genome assembly of true bugs.</title>
        <authorList>
            <person name="Ma L."/>
            <person name="Li H."/>
        </authorList>
    </citation>
    <scope>NUCLEOTIDE SEQUENCE [LARGE SCALE GENOMIC DNA]</scope>
    <source>
        <strain evidence="8">Lab_2022b</strain>
    </source>
</reference>
<dbReference type="EMBL" id="JAPXFL010000002">
    <property type="protein sequence ID" value="KAK9510755.1"/>
    <property type="molecule type" value="Genomic_DNA"/>
</dbReference>
<dbReference type="PRINTS" id="PR00724">
    <property type="entry name" value="CRBOXYPTASEC"/>
</dbReference>
<dbReference type="InterPro" id="IPR001563">
    <property type="entry name" value="Peptidase_S10"/>
</dbReference>
<name>A0AAW1DL09_9HEMI</name>
<comment type="caution">
    <text evidence="8">The sequence shown here is derived from an EMBL/GenBank/DDBJ whole genome shotgun (WGS) entry which is preliminary data.</text>
</comment>
<evidence type="ECO:0000313" key="9">
    <source>
        <dbReference type="Proteomes" id="UP001461498"/>
    </source>
</evidence>
<dbReference type="Proteomes" id="UP001461498">
    <property type="component" value="Unassembled WGS sequence"/>
</dbReference>
<dbReference type="PANTHER" id="PTHR11802:SF472">
    <property type="entry name" value="SERINE CARBOXYPEPTIDASE CPVL-RELATED"/>
    <property type="match status" value="1"/>
</dbReference>
<protein>
    <recommendedName>
        <fullName evidence="7">Carboxypeptidase</fullName>
        <ecNumber evidence="7">3.4.16.-</ecNumber>
    </recommendedName>
</protein>
<proteinExistence type="inferred from homology"/>
<keyword evidence="3 7" id="KW-0645">Protease</keyword>
<gene>
    <name evidence="8" type="ORF">O3M35_005476</name>
</gene>
<dbReference type="GO" id="GO:0006508">
    <property type="term" value="P:proteolysis"/>
    <property type="evidence" value="ECO:0007669"/>
    <property type="project" value="UniProtKB-KW"/>
</dbReference>
<dbReference type="GO" id="GO:0004185">
    <property type="term" value="F:serine-type carboxypeptidase activity"/>
    <property type="evidence" value="ECO:0007669"/>
    <property type="project" value="UniProtKB-UniRule"/>
</dbReference>
<evidence type="ECO:0000256" key="1">
    <source>
        <dbReference type="ARBA" id="ARBA00009431"/>
    </source>
</evidence>
<evidence type="ECO:0000256" key="4">
    <source>
        <dbReference type="ARBA" id="ARBA00022729"/>
    </source>
</evidence>
<dbReference type="InterPro" id="IPR029058">
    <property type="entry name" value="AB_hydrolase_fold"/>
</dbReference>
<keyword evidence="2 7" id="KW-0121">Carboxypeptidase</keyword>
<dbReference type="InterPro" id="IPR018202">
    <property type="entry name" value="Ser_caboxypep_ser_AS"/>
</dbReference>
<dbReference type="Pfam" id="PF00450">
    <property type="entry name" value="Peptidase_S10"/>
    <property type="match status" value="1"/>
</dbReference>
<evidence type="ECO:0000256" key="3">
    <source>
        <dbReference type="ARBA" id="ARBA00022670"/>
    </source>
</evidence>
<keyword evidence="9" id="KW-1185">Reference proteome</keyword>
<dbReference type="AlphaFoldDB" id="A0AAW1DL09"/>
<accession>A0AAW1DL09</accession>
<dbReference type="EC" id="3.4.16.-" evidence="7"/>